<evidence type="ECO:0000256" key="2">
    <source>
        <dbReference type="ARBA" id="ARBA00004687"/>
    </source>
</evidence>
<keyword evidence="4" id="KW-0337">GPI-anchor biosynthesis</keyword>
<feature type="compositionally biased region" description="Polar residues" evidence="9">
    <location>
        <begin position="135"/>
        <end position="145"/>
    </location>
</feature>
<evidence type="ECO:0000256" key="6">
    <source>
        <dbReference type="ARBA" id="ARBA00022824"/>
    </source>
</evidence>
<comment type="caution">
    <text evidence="11">The sequence shown here is derived from an EMBL/GenBank/DDBJ whole genome shotgun (WGS) entry which is preliminary data.</text>
</comment>
<evidence type="ECO:0000256" key="3">
    <source>
        <dbReference type="ARBA" id="ARBA00010026"/>
    </source>
</evidence>
<reference evidence="11" key="1">
    <citation type="journal article" date="2023" name="PhytoFront">
        <title>Draft Genome Resources of Seven Strains of Tilletia horrida, Causal Agent of Kernel Smut of Rice.</title>
        <authorList>
            <person name="Khanal S."/>
            <person name="Antony Babu S."/>
            <person name="Zhou X.G."/>
        </authorList>
    </citation>
    <scope>NUCLEOTIDE SEQUENCE</scope>
    <source>
        <strain evidence="11">TX6</strain>
    </source>
</reference>
<feature type="region of interest" description="Disordered" evidence="9">
    <location>
        <begin position="129"/>
        <end position="156"/>
    </location>
</feature>
<dbReference type="InterPro" id="IPR009600">
    <property type="entry name" value="PIG-U"/>
</dbReference>
<dbReference type="AlphaFoldDB" id="A0AAN6JNY0"/>
<dbReference type="PANTHER" id="PTHR13121:SF0">
    <property type="entry name" value="PHOSPHATIDYLINOSITOL GLYCAN ANCHOR BIOSYNTHESIS CLASS U PROTEIN"/>
    <property type="match status" value="1"/>
</dbReference>
<feature type="transmembrane region" description="Helical" evidence="10">
    <location>
        <begin position="284"/>
        <end position="302"/>
    </location>
</feature>
<proteinExistence type="inferred from homology"/>
<comment type="pathway">
    <text evidence="2">Glycolipid biosynthesis; glycosylphosphatidylinositol-anchor biosynthesis.</text>
</comment>
<accession>A0AAN6JNY0</accession>
<evidence type="ECO:0000313" key="12">
    <source>
        <dbReference type="Proteomes" id="UP001176517"/>
    </source>
</evidence>
<comment type="subcellular location">
    <subcellularLocation>
        <location evidence="1">Endoplasmic reticulum membrane</location>
        <topology evidence="1">Multi-pass membrane protein</topology>
    </subcellularLocation>
</comment>
<feature type="transmembrane region" description="Helical" evidence="10">
    <location>
        <begin position="339"/>
        <end position="356"/>
    </location>
</feature>
<evidence type="ECO:0000313" key="11">
    <source>
        <dbReference type="EMBL" id="KAK0544368.1"/>
    </source>
</evidence>
<evidence type="ECO:0000256" key="5">
    <source>
        <dbReference type="ARBA" id="ARBA00022692"/>
    </source>
</evidence>
<dbReference type="GO" id="GO:0016255">
    <property type="term" value="P:attachment of GPI anchor to protein"/>
    <property type="evidence" value="ECO:0007669"/>
    <property type="project" value="InterPro"/>
</dbReference>
<dbReference type="Pfam" id="PF06728">
    <property type="entry name" value="PIG-U"/>
    <property type="match status" value="1"/>
</dbReference>
<dbReference type="GO" id="GO:0006506">
    <property type="term" value="P:GPI anchor biosynthetic process"/>
    <property type="evidence" value="ECO:0007669"/>
    <property type="project" value="UniProtKB-KW"/>
</dbReference>
<evidence type="ECO:0008006" key="13">
    <source>
        <dbReference type="Google" id="ProtNLM"/>
    </source>
</evidence>
<dbReference type="GO" id="GO:0042765">
    <property type="term" value="C:GPI-anchor transamidase complex"/>
    <property type="evidence" value="ECO:0007669"/>
    <property type="project" value="InterPro"/>
</dbReference>
<protein>
    <recommendedName>
        <fullName evidence="13">PIG-U-domain-containing protein</fullName>
    </recommendedName>
</protein>
<sequence length="481" mass="52481">MQTPPLLAVLSAGALLRLAVFIYAPALTANLSSRPESSTPVSSFRSLQEAVYLQALSAHTASALTRQSQSIHHSPLLVASLGRLVGWNNSHSPSTFAHTLAQAALWSLIDTLSAWALYRVSLARSRAKRRRSSTKDQTAQSSAQPQEAHEQDAQDGEQAAHQWALRVAALYLANPFNLVSCWSQSTKPLSSALTLLALQQAIEGSAFLSTLILSLGAHISLYPILQIPPLILLAQHQASARNENGKSTLALLGAISGLLVGLGGGTYAVWLLEGQSWEWVMRTWGSIVFLTDLTPNIGMWWYFIMEMFDHFRDFFLLVLNAHVLTYVAPFTIKYRDDPLFAFTALAGILAIFQSYPTVGDSGLFWGLAALFPELFSYMRYPLVTSLIHIYCAFLLPTFNTLWLGPGSRSGSGNANFFYAITLVYSLGGGLGLLDLCYAWGKEKWERERRIGEKGGGGGGGVALTAAAAVERAEERRIVVQM</sequence>
<evidence type="ECO:0000256" key="7">
    <source>
        <dbReference type="ARBA" id="ARBA00022989"/>
    </source>
</evidence>
<evidence type="ECO:0000256" key="8">
    <source>
        <dbReference type="ARBA" id="ARBA00023136"/>
    </source>
</evidence>
<feature type="transmembrane region" description="Helical" evidence="10">
    <location>
        <begin position="249"/>
        <end position="272"/>
    </location>
</feature>
<feature type="transmembrane region" description="Helical" evidence="10">
    <location>
        <begin position="103"/>
        <end position="122"/>
    </location>
</feature>
<comment type="similarity">
    <text evidence="3">Belongs to the PIGU family.</text>
</comment>
<evidence type="ECO:0000256" key="9">
    <source>
        <dbReference type="SAM" id="MobiDB-lite"/>
    </source>
</evidence>
<evidence type="ECO:0000256" key="10">
    <source>
        <dbReference type="SAM" id="Phobius"/>
    </source>
</evidence>
<keyword evidence="8 10" id="KW-0472">Membrane</keyword>
<name>A0AAN6JNY0_9BASI</name>
<evidence type="ECO:0000256" key="4">
    <source>
        <dbReference type="ARBA" id="ARBA00022502"/>
    </source>
</evidence>
<keyword evidence="7 10" id="KW-1133">Transmembrane helix</keyword>
<evidence type="ECO:0000256" key="1">
    <source>
        <dbReference type="ARBA" id="ARBA00004477"/>
    </source>
</evidence>
<feature type="transmembrane region" description="Helical" evidence="10">
    <location>
        <begin position="314"/>
        <end position="332"/>
    </location>
</feature>
<dbReference type="Proteomes" id="UP001176517">
    <property type="component" value="Unassembled WGS sequence"/>
</dbReference>
<organism evidence="11 12">
    <name type="scientific">Tilletia horrida</name>
    <dbReference type="NCBI Taxonomy" id="155126"/>
    <lineage>
        <taxon>Eukaryota</taxon>
        <taxon>Fungi</taxon>
        <taxon>Dikarya</taxon>
        <taxon>Basidiomycota</taxon>
        <taxon>Ustilaginomycotina</taxon>
        <taxon>Exobasidiomycetes</taxon>
        <taxon>Tilletiales</taxon>
        <taxon>Tilletiaceae</taxon>
        <taxon>Tilletia</taxon>
    </lineage>
</organism>
<dbReference type="EMBL" id="JAPDMZ010000287">
    <property type="protein sequence ID" value="KAK0544368.1"/>
    <property type="molecule type" value="Genomic_DNA"/>
</dbReference>
<keyword evidence="6" id="KW-0256">Endoplasmic reticulum</keyword>
<dbReference type="PANTHER" id="PTHR13121">
    <property type="entry name" value="GPI TRANSAMIDASE COMPONENT PIG-U"/>
    <property type="match status" value="1"/>
</dbReference>
<keyword evidence="12" id="KW-1185">Reference proteome</keyword>
<keyword evidence="5 10" id="KW-0812">Transmembrane</keyword>
<feature type="transmembrane region" description="Helical" evidence="10">
    <location>
        <begin position="387"/>
        <end position="404"/>
    </location>
</feature>
<gene>
    <name evidence="11" type="ORF">OC846_006100</name>
</gene>
<feature type="transmembrane region" description="Helical" evidence="10">
    <location>
        <begin position="416"/>
        <end position="439"/>
    </location>
</feature>